<dbReference type="PATRIC" id="fig|263475.3.peg.1307"/>
<feature type="domain" description="HTH cro/C1-type" evidence="1">
    <location>
        <begin position="376"/>
        <end position="414"/>
    </location>
</feature>
<accession>A0A0M0LNM9</accession>
<sequence>MSKLRDFAYNFMIHNHLFVMNSAPYQAVREAIFKKGFSQIEQSPWPTKRINKGNTEGFIQISPKIETDNHLVNPNVTTIQKAWQVAESLTDVDVDVFDALCGIFLSRVKHNEEIIEIELNDLLALRGLKPKLGGEGRRGGFEAKQKEQILKSLTNIQSIWLSIDKATIYEKGKPVQIKLQGRTFIFKDEHGQEYSISEKNCAKNITFTIDQVFAKYLNGSSRQVALLSMKALQYHPYKQLWEKRLSRYFSWRWRTQARKGSFLQPNKIHTLLESIGEKVNVKTPSRTRERFEKALDTLLDDGVIASWHYEKWDEAIADYKGWSRMWLNASVLIEPPEIIKDHYRSIEIKQKGRNKEQQLPVIPNAQNPQQLLGERLKNCRKSLQLTLFQVAEALEISPSYVSNIERTVITPSAKIRKKIIKWLDIYET</sequence>
<dbReference type="InterPro" id="IPR001387">
    <property type="entry name" value="Cro/C1-type_HTH"/>
</dbReference>
<dbReference type="EMBL" id="LILB01000001">
    <property type="protein sequence ID" value="KOO52649.1"/>
    <property type="molecule type" value="Genomic_DNA"/>
</dbReference>
<evidence type="ECO:0000259" key="1">
    <source>
        <dbReference type="PROSITE" id="PS50943"/>
    </source>
</evidence>
<comment type="caution">
    <text evidence="2">The sequence shown here is derived from an EMBL/GenBank/DDBJ whole genome shotgun (WGS) entry which is preliminary data.</text>
</comment>
<dbReference type="CDD" id="cd00093">
    <property type="entry name" value="HTH_XRE"/>
    <property type="match status" value="1"/>
</dbReference>
<evidence type="ECO:0000313" key="2">
    <source>
        <dbReference type="EMBL" id="KOO52649.1"/>
    </source>
</evidence>
<name>A0A0M0LNM9_9BACL</name>
<proteinExistence type="predicted"/>
<protein>
    <recommendedName>
        <fullName evidence="1">HTH cro/C1-type domain-containing protein</fullName>
    </recommendedName>
</protein>
<dbReference type="PROSITE" id="PS50943">
    <property type="entry name" value="HTH_CROC1"/>
    <property type="match status" value="1"/>
</dbReference>
<dbReference type="Pfam" id="PF01381">
    <property type="entry name" value="HTH_3"/>
    <property type="match status" value="1"/>
</dbReference>
<dbReference type="Gene3D" id="1.10.260.40">
    <property type="entry name" value="lambda repressor-like DNA-binding domains"/>
    <property type="match status" value="1"/>
</dbReference>
<keyword evidence="3" id="KW-1185">Reference proteome</keyword>
<dbReference type="SMART" id="SM00530">
    <property type="entry name" value="HTH_XRE"/>
    <property type="match status" value="1"/>
</dbReference>
<gene>
    <name evidence="2" type="ORF">AMD00_04525</name>
</gene>
<dbReference type="AlphaFoldDB" id="A0A0M0LNM9"/>
<evidence type="ECO:0000313" key="3">
    <source>
        <dbReference type="Proteomes" id="UP000036867"/>
    </source>
</evidence>
<dbReference type="STRING" id="263475.AMD00_04525"/>
<reference evidence="3" key="1">
    <citation type="submission" date="2015-08" db="EMBL/GenBank/DDBJ databases">
        <title>Fjat-10028 dsm 16317.</title>
        <authorList>
            <person name="Liu B."/>
            <person name="Wang J."/>
            <person name="Zhu Y."/>
            <person name="Liu G."/>
            <person name="Chen Q."/>
            <person name="Chen Z."/>
            <person name="Lan J."/>
            <person name="Che J."/>
            <person name="Ge C."/>
            <person name="Shi H."/>
            <person name="Pan Z."/>
            <person name="Liu X."/>
        </authorList>
    </citation>
    <scope>NUCLEOTIDE SEQUENCE [LARGE SCALE GENOMIC DNA]</scope>
    <source>
        <strain evidence="3">DSM 16317</strain>
    </source>
</reference>
<dbReference type="InterPro" id="IPR010982">
    <property type="entry name" value="Lambda_DNA-bd_dom_sf"/>
</dbReference>
<organism evidence="2 3">
    <name type="scientific">Viridibacillus arvi</name>
    <dbReference type="NCBI Taxonomy" id="263475"/>
    <lineage>
        <taxon>Bacteria</taxon>
        <taxon>Bacillati</taxon>
        <taxon>Bacillota</taxon>
        <taxon>Bacilli</taxon>
        <taxon>Bacillales</taxon>
        <taxon>Caryophanaceae</taxon>
        <taxon>Viridibacillus</taxon>
    </lineage>
</organism>
<dbReference type="Proteomes" id="UP000036867">
    <property type="component" value="Unassembled WGS sequence"/>
</dbReference>
<dbReference type="SUPFAM" id="SSF47413">
    <property type="entry name" value="lambda repressor-like DNA-binding domains"/>
    <property type="match status" value="1"/>
</dbReference>
<dbReference type="GO" id="GO:0003677">
    <property type="term" value="F:DNA binding"/>
    <property type="evidence" value="ECO:0007669"/>
    <property type="project" value="InterPro"/>
</dbReference>